<dbReference type="GO" id="GO:0007155">
    <property type="term" value="P:cell adhesion"/>
    <property type="evidence" value="ECO:0007669"/>
    <property type="project" value="InterPro"/>
</dbReference>
<feature type="region of interest" description="Disordered" evidence="1">
    <location>
        <begin position="794"/>
        <end position="813"/>
    </location>
</feature>
<feature type="region of interest" description="Disordered" evidence="1">
    <location>
        <begin position="95"/>
        <end position="123"/>
    </location>
</feature>
<dbReference type="WBParaSite" id="jg1297">
    <property type="protein sequence ID" value="jg1297"/>
    <property type="gene ID" value="jg1297"/>
</dbReference>
<dbReference type="SUPFAM" id="SSF48371">
    <property type="entry name" value="ARM repeat"/>
    <property type="match status" value="1"/>
</dbReference>
<reference evidence="3" key="1">
    <citation type="submission" date="2022-11" db="UniProtKB">
        <authorList>
            <consortium name="WormBaseParasite"/>
        </authorList>
    </citation>
    <scope>IDENTIFICATION</scope>
</reference>
<dbReference type="InterPro" id="IPR016024">
    <property type="entry name" value="ARM-type_fold"/>
</dbReference>
<evidence type="ECO:0000256" key="1">
    <source>
        <dbReference type="SAM" id="MobiDB-lite"/>
    </source>
</evidence>
<sequence length="848" mass="95403">MDDMDYTPKLRLARSLADSRLLVRAVLRSRWLRAEGAKCPCTTIITNNAYSNHYHQQQHYPLPPQPHYGHTSSPGGSTINHGYVGSNGCMESYAGGRPPPPAYRNHPEALEGQRGEQRHLQPPPKFTPIQKVQHWTQNSSQFDSGVQSMSQSSATSLMSSIHAGSQISTVSSLPDQCQELSEQQMARFQNIPSSFHPADRENVRRALPELIPLLTDNEEEVVCKALDIVQKIAKFDSDNLYLASEPLIREQRIIDGLLHALKTHRNNKKITRLALCTLFHISSNRRHGLDLIIQTIEKKGTKCLDDLLHCISVQEHSCFKYAFLILHNLMTEPKIARQVIQHVRELKTLTQIVGWLGEKNEKLMAIIVDIIQLLVDRNSEQKSFFLSLNGPNRLIKIIASAQYENLLSRATKLLKYISICDPKKIVDAGALEVLHVHLNHASQRLVRDLLVCIRDLSDVPTKDHDLTPLLEKLLQLLGTNDLHIKQLCTQILANLSANNKPNKEFLTEAYLDAIRSRQSTSLNGQLLEDIQDNSLGILRSVCTGHDSAIQAQCEIMAKRPTDIILQKLVQKRVVLLRKTLRILSVTATQDANLPRFREVFKRHPNETRVVVPYVHEIVQAFHIAASQLPTMPVVEDVSVAELMQTSMNILQSLCRDDFLLKKIFESLKEFPAELPNGSAILLPQLALRDDELAHRAILLLAELARIPEAAHMLSMDSLTLDILRNWARSKTQIASSAVQVLEFIEQGGDVTVATKQQHISPNYNKQPDHLSSPISSNSQAAPYCSPSPSHYIMLSPTSQTIHPPDQQPQHQYLPNHNNMMAVDTSYHQAQPPMEYSLQVFGGPARAWL</sequence>
<dbReference type="AlphaFoldDB" id="A0A915CWG4"/>
<protein>
    <submittedName>
        <fullName evidence="3">Uncharacterized protein</fullName>
    </submittedName>
</protein>
<keyword evidence="2" id="KW-1185">Reference proteome</keyword>
<dbReference type="InterPro" id="IPR011989">
    <property type="entry name" value="ARM-like"/>
</dbReference>
<dbReference type="Gene3D" id="1.25.10.10">
    <property type="entry name" value="Leucine-rich Repeat Variant"/>
    <property type="match status" value="1"/>
</dbReference>
<proteinExistence type="predicted"/>
<feature type="compositionally biased region" description="Polar residues" evidence="1">
    <location>
        <begin position="795"/>
        <end position="813"/>
    </location>
</feature>
<organism evidence="2 3">
    <name type="scientific">Ditylenchus dipsaci</name>
    <dbReference type="NCBI Taxonomy" id="166011"/>
    <lineage>
        <taxon>Eukaryota</taxon>
        <taxon>Metazoa</taxon>
        <taxon>Ecdysozoa</taxon>
        <taxon>Nematoda</taxon>
        <taxon>Chromadorea</taxon>
        <taxon>Rhabditida</taxon>
        <taxon>Tylenchina</taxon>
        <taxon>Tylenchomorpha</taxon>
        <taxon>Sphaerularioidea</taxon>
        <taxon>Anguinidae</taxon>
        <taxon>Anguininae</taxon>
        <taxon>Ditylenchus</taxon>
    </lineage>
</organism>
<dbReference type="Proteomes" id="UP000887574">
    <property type="component" value="Unplaced"/>
</dbReference>
<accession>A0A915CWG4</accession>
<evidence type="ECO:0000313" key="2">
    <source>
        <dbReference type="Proteomes" id="UP000887574"/>
    </source>
</evidence>
<name>A0A915CWG4_9BILA</name>
<dbReference type="InterPro" id="IPR013284">
    <property type="entry name" value="Beta-catenin"/>
</dbReference>
<dbReference type="PANTHER" id="PTHR45976">
    <property type="entry name" value="ARMADILLO SEGMENT POLARITY PROTEIN"/>
    <property type="match status" value="1"/>
</dbReference>
<dbReference type="GO" id="GO:0045296">
    <property type="term" value="F:cadherin binding"/>
    <property type="evidence" value="ECO:0007669"/>
    <property type="project" value="InterPro"/>
</dbReference>
<feature type="region of interest" description="Disordered" evidence="1">
    <location>
        <begin position="760"/>
        <end position="783"/>
    </location>
</feature>
<evidence type="ECO:0000313" key="3">
    <source>
        <dbReference type="WBParaSite" id="jg1297"/>
    </source>
</evidence>
<feature type="compositionally biased region" description="Basic and acidic residues" evidence="1">
    <location>
        <begin position="105"/>
        <end position="119"/>
    </location>
</feature>